<evidence type="ECO:0000313" key="1">
    <source>
        <dbReference type="EMBL" id="QII12222.1"/>
    </source>
</evidence>
<dbReference type="EMBL" id="CP049055">
    <property type="protein sequence ID" value="QII12222.1"/>
    <property type="molecule type" value="Genomic_DNA"/>
</dbReference>
<organism evidence="1 2">
    <name type="scientific">Kuenenia stuttgartiensis</name>
    <dbReference type="NCBI Taxonomy" id="174633"/>
    <lineage>
        <taxon>Bacteria</taxon>
        <taxon>Pseudomonadati</taxon>
        <taxon>Planctomycetota</taxon>
        <taxon>Candidatus Brocadiia</taxon>
        <taxon>Candidatus Brocadiales</taxon>
        <taxon>Candidatus Brocadiaceae</taxon>
        <taxon>Candidatus Kuenenia</taxon>
    </lineage>
</organism>
<dbReference type="RefSeq" id="WP_164995047.1">
    <property type="nucleotide sequence ID" value="NZ_CP049055.1"/>
</dbReference>
<sequence length="183" mass="21222">MNQHTTPIDNTHNELLHSITVRPVSQNDQANWDTLMRQHHYLGFRSLVGESIRYVAESQGQWLALIGWAAAALKCTVRDKWIGWPPFLKSQRLKLIANNSRFLILPQIHVPNLASRILSLNLKRLSQDWTKVYGHPIWLVETFVDPRFFKGACYNGCSPQVKKQKCRKSLIFIGFYAEQQAFF</sequence>
<reference evidence="1 2" key="1">
    <citation type="submission" date="2020-02" db="EMBL/GenBank/DDBJ databases">
        <title>Newly sequenced genome of strain CSTR1 showed variability in Candidatus Kuenenia stuttgartiensis genomes.</title>
        <authorList>
            <person name="Ding C."/>
            <person name="Adrian L."/>
        </authorList>
    </citation>
    <scope>NUCLEOTIDE SEQUENCE [LARGE SCALE GENOMIC DNA]</scope>
    <source>
        <strain evidence="1 2">CSTR1</strain>
    </source>
</reference>
<dbReference type="Proteomes" id="UP000501926">
    <property type="component" value="Chromosome"/>
</dbReference>
<name>A0A6G7GS75_KUEST</name>
<dbReference type="AlphaFoldDB" id="A0A6G7GS75"/>
<accession>A0A6G7GS75</accession>
<dbReference type="Pfam" id="PF14236">
    <property type="entry name" value="DruA"/>
    <property type="match status" value="1"/>
</dbReference>
<dbReference type="InterPro" id="IPR025639">
    <property type="entry name" value="DruA"/>
</dbReference>
<evidence type="ECO:0000313" key="2">
    <source>
        <dbReference type="Proteomes" id="UP000501926"/>
    </source>
</evidence>
<proteinExistence type="predicted"/>
<gene>
    <name evidence="1" type="ORF">KsCSTR_28420</name>
</gene>
<protein>
    <submittedName>
        <fullName evidence="1">Uncharacterized protein</fullName>
    </submittedName>
</protein>